<dbReference type="GO" id="GO:0003743">
    <property type="term" value="F:translation initiation factor activity"/>
    <property type="evidence" value="ECO:0007669"/>
    <property type="project" value="UniProtKB-UniRule"/>
</dbReference>
<evidence type="ECO:0000256" key="3">
    <source>
        <dbReference type="ARBA" id="ARBA00022917"/>
    </source>
</evidence>
<dbReference type="GO" id="GO:0016282">
    <property type="term" value="C:eukaryotic 43S preinitiation complex"/>
    <property type="evidence" value="ECO:0007669"/>
    <property type="project" value="UniProtKB-UniRule"/>
</dbReference>
<dbReference type="GO" id="GO:0001732">
    <property type="term" value="P:formation of cytoplasmic translation initiation complex"/>
    <property type="evidence" value="ECO:0007669"/>
    <property type="project" value="UniProtKB-UniRule"/>
</dbReference>
<dbReference type="Gene3D" id="1.10.246.60">
    <property type="entry name" value="Eukaryotic translation initiation factor 3 like domains"/>
    <property type="match status" value="1"/>
</dbReference>
<comment type="subcellular location">
    <subcellularLocation>
        <location evidence="4">Cytoplasm</location>
    </subcellularLocation>
</comment>
<evidence type="ECO:0000256" key="4">
    <source>
        <dbReference type="HAMAP-Rule" id="MF_03009"/>
    </source>
</evidence>
<feature type="region of interest" description="Disordered" evidence="5">
    <location>
        <begin position="1"/>
        <end position="51"/>
    </location>
</feature>
<organism evidence="6 7">
    <name type="scientific">Hesseltinella vesiculosa</name>
    <dbReference type="NCBI Taxonomy" id="101127"/>
    <lineage>
        <taxon>Eukaryota</taxon>
        <taxon>Fungi</taxon>
        <taxon>Fungi incertae sedis</taxon>
        <taxon>Mucoromycota</taxon>
        <taxon>Mucoromycotina</taxon>
        <taxon>Mucoromycetes</taxon>
        <taxon>Mucorales</taxon>
        <taxon>Cunninghamellaceae</taxon>
        <taxon>Hesseltinella</taxon>
    </lineage>
</organism>
<evidence type="ECO:0000313" key="7">
    <source>
        <dbReference type="Proteomes" id="UP000242146"/>
    </source>
</evidence>
<dbReference type="Proteomes" id="UP000242146">
    <property type="component" value="Unassembled WGS sequence"/>
</dbReference>
<dbReference type="EMBL" id="MCGT01000012">
    <property type="protein sequence ID" value="ORX55130.1"/>
    <property type="molecule type" value="Genomic_DNA"/>
</dbReference>
<dbReference type="GO" id="GO:0033290">
    <property type="term" value="C:eukaryotic 48S preinitiation complex"/>
    <property type="evidence" value="ECO:0007669"/>
    <property type="project" value="UniProtKB-UniRule"/>
</dbReference>
<evidence type="ECO:0000256" key="1">
    <source>
        <dbReference type="ARBA" id="ARBA00022490"/>
    </source>
</evidence>
<comment type="subunit">
    <text evidence="4">Component of the eukaryotic translation initiation factor 3 (eIF-3) complex.</text>
</comment>
<evidence type="ECO:0000313" key="6">
    <source>
        <dbReference type="EMBL" id="ORX55130.1"/>
    </source>
</evidence>
<protein>
    <recommendedName>
        <fullName evidence="4">Eukaryotic translation initiation factor 3 subunit J</fullName>
        <shortName evidence="4">eIF3j</shortName>
    </recommendedName>
    <alternativeName>
        <fullName evidence="4">Eukaryotic translation initiation factor 3 30 kDa subunit homolog</fullName>
        <shortName evidence="4">eIF-3 30 kDa subunit homolog</shortName>
    </alternativeName>
</protein>
<gene>
    <name evidence="4" type="primary">HCR1</name>
    <name evidence="6" type="ORF">DM01DRAFT_1383058</name>
</gene>
<dbReference type="InterPro" id="IPR013906">
    <property type="entry name" value="eIF3j"/>
</dbReference>
<accession>A0A1X2GJK5</accession>
<comment type="similarity">
    <text evidence="4">Belongs to the eIF-3 subunit J family.</text>
</comment>
<feature type="compositionally biased region" description="Acidic residues" evidence="5">
    <location>
        <begin position="21"/>
        <end position="42"/>
    </location>
</feature>
<proteinExistence type="inferred from homology"/>
<comment type="caution">
    <text evidence="6">The sequence shown here is derived from an EMBL/GenBank/DDBJ whole genome shotgun (WGS) entry which is preliminary data.</text>
</comment>
<keyword evidence="2 4" id="KW-0396">Initiation factor</keyword>
<feature type="compositionally biased region" description="Acidic residues" evidence="5">
    <location>
        <begin position="1"/>
        <end position="10"/>
    </location>
</feature>
<sequence length="244" mass="27668">MSDWEEEEEVQVNVAPKANQWDDEDAEDDVKDNWEDSDEEEAPKEAPVIKKKVPLAQRIAEKKAAEAAKKKELEAKKAAMVGSQNKAERAENETEEERFERKQRERQMQLESDMANATDLFAGVAVTPAKTGDSVESMKPKTRVEFEAYRKKLTEMILANSKSMHYATFIDQFVRDIAGPLKDMDVRKAASTLNSLANDKQRQAKEATKSKKKGKPTLAAAGKQDTLDEYSYSNDKFDDFDDFM</sequence>
<dbReference type="PANTHER" id="PTHR21681">
    <property type="entry name" value="EUKARYOTIC TRANSLATION INITIATION FACTOR 3 SUBUNIT J"/>
    <property type="match status" value="1"/>
</dbReference>
<name>A0A1X2GJK5_9FUNG</name>
<dbReference type="PANTHER" id="PTHR21681:SF0">
    <property type="entry name" value="EUKARYOTIC TRANSLATION INITIATION FACTOR 3 SUBUNIT J"/>
    <property type="match status" value="1"/>
</dbReference>
<feature type="region of interest" description="Disordered" evidence="5">
    <location>
        <begin position="194"/>
        <end position="222"/>
    </location>
</feature>
<feature type="region of interest" description="Disordered" evidence="5">
    <location>
        <begin position="75"/>
        <end position="110"/>
    </location>
</feature>
<reference evidence="6 7" key="1">
    <citation type="submission" date="2016-07" db="EMBL/GenBank/DDBJ databases">
        <title>Pervasive Adenine N6-methylation of Active Genes in Fungi.</title>
        <authorList>
            <consortium name="DOE Joint Genome Institute"/>
            <person name="Mondo S.J."/>
            <person name="Dannebaum R.O."/>
            <person name="Kuo R.C."/>
            <person name="Labutti K."/>
            <person name="Haridas S."/>
            <person name="Kuo A."/>
            <person name="Salamov A."/>
            <person name="Ahrendt S.R."/>
            <person name="Lipzen A."/>
            <person name="Sullivan W."/>
            <person name="Andreopoulos W.B."/>
            <person name="Clum A."/>
            <person name="Lindquist E."/>
            <person name="Daum C."/>
            <person name="Ramamoorthy G.K."/>
            <person name="Gryganskyi A."/>
            <person name="Culley D."/>
            <person name="Magnuson J.K."/>
            <person name="James T.Y."/>
            <person name="O'Malley M.A."/>
            <person name="Stajich J.E."/>
            <person name="Spatafora J.W."/>
            <person name="Visel A."/>
            <person name="Grigoriev I.V."/>
        </authorList>
    </citation>
    <scope>NUCLEOTIDE SEQUENCE [LARGE SCALE GENOMIC DNA]</scope>
    <source>
        <strain evidence="6 7">NRRL 3301</strain>
    </source>
</reference>
<dbReference type="HAMAP" id="MF_03009">
    <property type="entry name" value="eIF3j"/>
    <property type="match status" value="1"/>
</dbReference>
<evidence type="ECO:0000256" key="2">
    <source>
        <dbReference type="ARBA" id="ARBA00022540"/>
    </source>
</evidence>
<keyword evidence="7" id="KW-1185">Reference proteome</keyword>
<feature type="compositionally biased region" description="Basic and acidic residues" evidence="5">
    <location>
        <begin position="199"/>
        <end position="209"/>
    </location>
</feature>
<dbReference type="Pfam" id="PF08597">
    <property type="entry name" value="eIF3_subunit"/>
    <property type="match status" value="1"/>
</dbReference>
<dbReference type="STRING" id="101127.A0A1X2GJK5"/>
<evidence type="ECO:0000256" key="5">
    <source>
        <dbReference type="SAM" id="MobiDB-lite"/>
    </source>
</evidence>
<dbReference type="AlphaFoldDB" id="A0A1X2GJK5"/>
<keyword evidence="1 4" id="KW-0963">Cytoplasm</keyword>
<dbReference type="OrthoDB" id="20381at2759"/>
<dbReference type="GO" id="GO:0005852">
    <property type="term" value="C:eukaryotic translation initiation factor 3 complex"/>
    <property type="evidence" value="ECO:0007669"/>
    <property type="project" value="UniProtKB-UniRule"/>
</dbReference>
<keyword evidence="3 4" id="KW-0648">Protein biosynthesis</keyword>
<feature type="compositionally biased region" description="Basic and acidic residues" evidence="5">
    <location>
        <begin position="86"/>
        <end position="108"/>
    </location>
</feature>
<dbReference type="InterPro" id="IPR023194">
    <property type="entry name" value="eIF3-like_dom_sf"/>
</dbReference>
<comment type="function">
    <text evidence="4">Component of the eukaryotic translation initiation factor 3 (eIF-3) complex, which is involved in protein synthesis of a specialized repertoire of mRNAs and, together with other initiation factors, stimulates binding of mRNA and methionyl-tRNAi to the 40S ribosome. The eIF-3 complex specifically targets and initiates translation of a subset of mRNAs involved in cell proliferation.</text>
</comment>